<dbReference type="PANTHER" id="PTHR43423:SF1">
    <property type="entry name" value="ABC TRANSPORTER I FAMILY MEMBER 17"/>
    <property type="match status" value="1"/>
</dbReference>
<dbReference type="Pfam" id="PF00005">
    <property type="entry name" value="ABC_tran"/>
    <property type="match status" value="1"/>
</dbReference>
<dbReference type="PROSITE" id="PS50893">
    <property type="entry name" value="ABC_TRANSPORTER_2"/>
    <property type="match status" value="1"/>
</dbReference>
<keyword evidence="1" id="KW-0813">Transport</keyword>
<evidence type="ECO:0000256" key="1">
    <source>
        <dbReference type="ARBA" id="ARBA00022448"/>
    </source>
</evidence>
<dbReference type="SMART" id="SM00382">
    <property type="entry name" value="AAA"/>
    <property type="match status" value="1"/>
</dbReference>
<dbReference type="GO" id="GO:0005524">
    <property type="term" value="F:ATP binding"/>
    <property type="evidence" value="ECO:0007669"/>
    <property type="project" value="UniProtKB-KW"/>
</dbReference>
<gene>
    <name evidence="5" type="ordered locus">BATR1942_03790</name>
</gene>
<evidence type="ECO:0000313" key="6">
    <source>
        <dbReference type="Proteomes" id="UP000006867"/>
    </source>
</evidence>
<dbReference type="PROSITE" id="PS00211">
    <property type="entry name" value="ABC_TRANSPORTER_1"/>
    <property type="match status" value="1"/>
</dbReference>
<dbReference type="InterPro" id="IPR003439">
    <property type="entry name" value="ABC_transporter-like_ATP-bd"/>
</dbReference>
<dbReference type="PANTHER" id="PTHR43423">
    <property type="entry name" value="ABC TRANSPORTER I FAMILY MEMBER 17"/>
    <property type="match status" value="1"/>
</dbReference>
<dbReference type="InterPro" id="IPR005670">
    <property type="entry name" value="PstB-like"/>
</dbReference>
<dbReference type="SUPFAM" id="SSF52540">
    <property type="entry name" value="P-loop containing nucleoside triphosphate hydrolases"/>
    <property type="match status" value="1"/>
</dbReference>
<protein>
    <submittedName>
        <fullName evidence="5">Phosphate ABC transporter ATP-binding protein</fullName>
    </submittedName>
</protein>
<dbReference type="InterPro" id="IPR003593">
    <property type="entry name" value="AAA+_ATPase"/>
</dbReference>
<dbReference type="Proteomes" id="UP000006867">
    <property type="component" value="Chromosome"/>
</dbReference>
<name>A0ABM5LUZ8_BACA1</name>
<feature type="domain" description="ABC transporter" evidence="4">
    <location>
        <begin position="13"/>
        <end position="245"/>
    </location>
</feature>
<dbReference type="Gene3D" id="3.40.50.300">
    <property type="entry name" value="P-loop containing nucleotide triphosphate hydrolases"/>
    <property type="match status" value="1"/>
</dbReference>
<keyword evidence="3 5" id="KW-0067">ATP-binding</keyword>
<evidence type="ECO:0000313" key="5">
    <source>
        <dbReference type="EMBL" id="ADP31712.1"/>
    </source>
</evidence>
<dbReference type="CDD" id="cd03260">
    <property type="entry name" value="ABC_PstB_phosphate_transporter"/>
    <property type="match status" value="1"/>
</dbReference>
<keyword evidence="6" id="KW-1185">Reference proteome</keyword>
<organism evidence="5 6">
    <name type="scientific">Bacillus atrophaeus (strain 1942)</name>
    <dbReference type="NCBI Taxonomy" id="720555"/>
    <lineage>
        <taxon>Bacteria</taxon>
        <taxon>Bacillati</taxon>
        <taxon>Bacillota</taxon>
        <taxon>Bacilli</taxon>
        <taxon>Bacillales</taxon>
        <taxon>Bacillaceae</taxon>
        <taxon>Bacillus</taxon>
    </lineage>
</organism>
<dbReference type="InterPro" id="IPR017871">
    <property type="entry name" value="ABC_transporter-like_CS"/>
</dbReference>
<proteinExistence type="predicted"/>
<dbReference type="RefSeq" id="WP_003327490.1">
    <property type="nucleotide sequence ID" value="NC_014639.1"/>
</dbReference>
<keyword evidence="2" id="KW-0547">Nucleotide-binding</keyword>
<evidence type="ECO:0000259" key="4">
    <source>
        <dbReference type="PROSITE" id="PS50893"/>
    </source>
</evidence>
<dbReference type="EMBL" id="CP002207">
    <property type="protein sequence ID" value="ADP31712.1"/>
    <property type="molecule type" value="Genomic_DNA"/>
</dbReference>
<evidence type="ECO:0000256" key="3">
    <source>
        <dbReference type="ARBA" id="ARBA00022840"/>
    </source>
</evidence>
<sequence>MKETSMNSGTSAISFTSVTKSYEQNGASFEVLQGITGEVKQGDFVMVLGPSGSGKSTLLSICNLMKTPDEGEVYIHGKEVRDWNISELRRTVGLAFQSAPVIDGTVRDNLSLAEKLHQKQLYTPEELARLTGLSDELLDRSARDLSGGQRQKLSLARTLSNPSSILLLDEITSALDPVSALEIEELIIRLHQEKKLTVMWVTHNIEQAKRVADTIWFMADGRVLETAESGVFFTDPKHEAAREFLKGGTR</sequence>
<dbReference type="InterPro" id="IPR027417">
    <property type="entry name" value="P-loop_NTPase"/>
</dbReference>
<reference evidence="5 6" key="1">
    <citation type="journal article" date="2011" name="Front. Microbiol.">
        <title>Genomic signatures of strain selection and enhancement in Bacillus atrophaeus var. globigii, a historical biowarfare simulant.</title>
        <authorList>
            <person name="Gibbons H.S."/>
            <person name="Broomall S.M."/>
            <person name="McNew L.A."/>
            <person name="Daligault H."/>
            <person name="Chapman C."/>
            <person name="Bruce D."/>
            <person name="Karavis M."/>
            <person name="Krepps M."/>
            <person name="McGregor P.A."/>
            <person name="Hong C."/>
            <person name="Park K.H."/>
            <person name="Akmal A."/>
            <person name="Feldman A."/>
            <person name="Lin J.S."/>
            <person name="Chang W.E."/>
            <person name="Higgs B.W."/>
            <person name="Demirev P."/>
            <person name="Lindquist J."/>
            <person name="Liem A."/>
            <person name="Fochler E."/>
            <person name="Read T.D."/>
            <person name="Tapia R."/>
            <person name="Johnson S."/>
            <person name="Bishop-Lilly K.A."/>
            <person name="Detter C."/>
            <person name="Han C."/>
            <person name="Sozhamannan S."/>
            <person name="Rosenzweig C.N."/>
            <person name="Skowronski E.W."/>
        </authorList>
    </citation>
    <scope>NUCLEOTIDE SEQUENCE [LARGE SCALE GENOMIC DNA]</scope>
    <source>
        <strain evidence="5 6">1942</strain>
    </source>
</reference>
<evidence type="ECO:0000256" key="2">
    <source>
        <dbReference type="ARBA" id="ARBA00022741"/>
    </source>
</evidence>
<accession>A0ABM5LUZ8</accession>